<proteinExistence type="predicted"/>
<accession>A0A8J3DRB4</accession>
<evidence type="ECO:0008006" key="3">
    <source>
        <dbReference type="Google" id="ProtNLM"/>
    </source>
</evidence>
<dbReference type="AlphaFoldDB" id="A0A8J3DRB4"/>
<dbReference type="RefSeq" id="WP_189492576.1">
    <property type="nucleotide sequence ID" value="NZ_BMZO01000011.1"/>
</dbReference>
<dbReference type="InterPro" id="IPR036619">
    <property type="entry name" value="NinB_sf"/>
</dbReference>
<comment type="caution">
    <text evidence="1">The sequence shown here is derived from an EMBL/GenBank/DDBJ whole genome shotgun (WGS) entry which is preliminary data.</text>
</comment>
<dbReference type="Gene3D" id="1.10.3790.10">
    <property type="entry name" value="NinB"/>
    <property type="match status" value="1"/>
</dbReference>
<protein>
    <recommendedName>
        <fullName evidence="3">NinB protein</fullName>
    </recommendedName>
</protein>
<dbReference type="SUPFAM" id="SSF103370">
    <property type="entry name" value="NinB"/>
    <property type="match status" value="1"/>
</dbReference>
<dbReference type="EMBL" id="BMZO01000011">
    <property type="protein sequence ID" value="GHC79627.1"/>
    <property type="molecule type" value="Genomic_DNA"/>
</dbReference>
<dbReference type="Proteomes" id="UP000641137">
    <property type="component" value="Unassembled WGS sequence"/>
</dbReference>
<name>A0A8J3DRB4_9HYPH</name>
<sequence>MGRALLILNGPADRTKAIHWISKAPVGTRVEFKASKRTLPQNDKLWAILTDVATHMKKLGRDYTTEEWKLLFMHAWGREVRFLPGLDQKSVVPVGQSSSDLSKDEMADLIEFIFAWGAENGIVFNDPREEAA</sequence>
<organism evidence="1 2">
    <name type="scientific">Limoniibacter endophyticus</name>
    <dbReference type="NCBI Taxonomy" id="1565040"/>
    <lineage>
        <taxon>Bacteria</taxon>
        <taxon>Pseudomonadati</taxon>
        <taxon>Pseudomonadota</taxon>
        <taxon>Alphaproteobacteria</taxon>
        <taxon>Hyphomicrobiales</taxon>
        <taxon>Bartonellaceae</taxon>
        <taxon>Limoniibacter</taxon>
    </lineage>
</organism>
<reference evidence="1" key="2">
    <citation type="submission" date="2020-09" db="EMBL/GenBank/DDBJ databases">
        <authorList>
            <person name="Sun Q."/>
            <person name="Kim S."/>
        </authorList>
    </citation>
    <scope>NUCLEOTIDE SEQUENCE</scope>
    <source>
        <strain evidence="1">KCTC 42097</strain>
    </source>
</reference>
<reference evidence="1" key="1">
    <citation type="journal article" date="2014" name="Int. J. Syst. Evol. Microbiol.">
        <title>Complete genome sequence of Corynebacterium casei LMG S-19264T (=DSM 44701T), isolated from a smear-ripened cheese.</title>
        <authorList>
            <consortium name="US DOE Joint Genome Institute (JGI-PGF)"/>
            <person name="Walter F."/>
            <person name="Albersmeier A."/>
            <person name="Kalinowski J."/>
            <person name="Ruckert C."/>
        </authorList>
    </citation>
    <scope>NUCLEOTIDE SEQUENCE</scope>
    <source>
        <strain evidence="1">KCTC 42097</strain>
    </source>
</reference>
<evidence type="ECO:0000313" key="1">
    <source>
        <dbReference type="EMBL" id="GHC79627.1"/>
    </source>
</evidence>
<gene>
    <name evidence="1" type="ORF">GCM10010136_32350</name>
</gene>
<keyword evidence="2" id="KW-1185">Reference proteome</keyword>
<evidence type="ECO:0000313" key="2">
    <source>
        <dbReference type="Proteomes" id="UP000641137"/>
    </source>
</evidence>
<dbReference type="Pfam" id="PF05772">
    <property type="entry name" value="NinB"/>
    <property type="match status" value="1"/>
</dbReference>
<dbReference type="InterPro" id="IPR008711">
    <property type="entry name" value="Recombinase_NinB"/>
</dbReference>